<dbReference type="GO" id="GO:0000724">
    <property type="term" value="P:double-strand break repair via homologous recombination"/>
    <property type="evidence" value="ECO:0007669"/>
    <property type="project" value="TreeGrafter"/>
</dbReference>
<dbReference type="GO" id="GO:0004842">
    <property type="term" value="F:ubiquitin-protein transferase activity"/>
    <property type="evidence" value="ECO:0007669"/>
    <property type="project" value="TreeGrafter"/>
</dbReference>
<evidence type="ECO:0000256" key="13">
    <source>
        <dbReference type="PROSITE-ProRule" id="PRU00175"/>
    </source>
</evidence>
<proteinExistence type="predicted"/>
<dbReference type="Pfam" id="PF00533">
    <property type="entry name" value="BRCT"/>
    <property type="match status" value="1"/>
</dbReference>
<dbReference type="Gramene" id="ONK70788">
    <property type="protein sequence ID" value="ONK70788"/>
    <property type="gene ID" value="A4U43_C04F1540"/>
</dbReference>
<evidence type="ECO:0000259" key="17">
    <source>
        <dbReference type="PROSITE" id="PS51805"/>
    </source>
</evidence>
<keyword evidence="11" id="KW-0131">Cell cycle</keyword>
<dbReference type="OMA" id="NQQRESC"/>
<keyword evidence="6" id="KW-0227">DNA damage</keyword>
<evidence type="ECO:0000256" key="5">
    <source>
        <dbReference type="ARBA" id="ARBA00022737"/>
    </source>
</evidence>
<feature type="region of interest" description="Disordered" evidence="14">
    <location>
        <begin position="140"/>
        <end position="246"/>
    </location>
</feature>
<keyword evidence="8" id="KW-0862">Zinc</keyword>
<keyword evidence="5" id="KW-0677">Repeat</keyword>
<accession>A0A5P1EXE2</accession>
<feature type="domain" description="RING-type" evidence="15">
    <location>
        <begin position="27"/>
        <end position="65"/>
    </location>
</feature>
<organism evidence="18 19">
    <name type="scientific">Asparagus officinalis</name>
    <name type="common">Garden asparagus</name>
    <dbReference type="NCBI Taxonomy" id="4686"/>
    <lineage>
        <taxon>Eukaryota</taxon>
        <taxon>Viridiplantae</taxon>
        <taxon>Streptophyta</taxon>
        <taxon>Embryophyta</taxon>
        <taxon>Tracheophyta</taxon>
        <taxon>Spermatophyta</taxon>
        <taxon>Magnoliopsida</taxon>
        <taxon>Liliopsida</taxon>
        <taxon>Asparagales</taxon>
        <taxon>Asparagaceae</taxon>
        <taxon>Asparagoideae</taxon>
        <taxon>Asparagus</taxon>
    </lineage>
</organism>
<dbReference type="AlphaFoldDB" id="A0A5P1EXE2"/>
<evidence type="ECO:0000259" key="16">
    <source>
        <dbReference type="PROSITE" id="PS50172"/>
    </source>
</evidence>
<sequence length="682" mass="75036">MGDSEALVRCLNPVILNLQKMELELKCPACLKLLDLPIMLPCSHIFCSHCIPTLIKSGSECPSCKLSFLNQDLRPAGHVKSLIIIYNDMKSAVAANFPQQKSEDRNFDKKVPTSEGPSSDNNYVIDISQRELMHNMVREKLSDPQLYTSNTMTPREGKSNGPPMQRSGEEALIDGGEQCSPPSFGSIKDSDCDNSDNGRQHQIKRSILTVKEKEVGNEPREHVETGRPKRQKLNSESDAGDKVGIGSVEFATPNPDCEHKHSDCSDTHPLETSKGLSANRTVECMFCHSFKTTEASGKMLHLLNGEGVGLDQATHPNVMNVHEKCIEWAPQVYFSGETVKNLKSELARASKIKCTSCGLKGAALGCYVKSCKRSYHAPCAYNILECRWDCENYLVLCPAHASHKLPCDKSKKKSKSNGKQSPDPSGTSGDLSSSSTPEHGNLTSSSIWDRHWVFCGSALSKEEKGLVEKLGRISESDVTNMWKPTVTHVIASVDENGGCSRTLKFLMAILTGKWVLTIEWVKACIQAGHPVPEEPYEVTHDVHGCFDGPKIGRSRAMEKAPKLFDGISFYIADDFQQPALKKYIEDLINAGDGELLQKSGLVTIREAILDCDSDTIVQHYFNLPKVFVHSAEPPATTESGDFNDVLKQRSAEGEAWARDIGGHVLSHTSLLDSVAAYVNRLC</sequence>
<dbReference type="InterPro" id="IPR001841">
    <property type="entry name" value="Znf_RING"/>
</dbReference>
<dbReference type="GO" id="GO:0045944">
    <property type="term" value="P:positive regulation of transcription by RNA polymerase II"/>
    <property type="evidence" value="ECO:0007669"/>
    <property type="project" value="TreeGrafter"/>
</dbReference>
<feature type="region of interest" description="Disordered" evidence="14">
    <location>
        <begin position="404"/>
        <end position="443"/>
    </location>
</feature>
<feature type="region of interest" description="Disordered" evidence="14">
    <location>
        <begin position="97"/>
        <end position="122"/>
    </location>
</feature>
<comment type="subcellular location">
    <subcellularLocation>
        <location evidence="2">Chromosome</location>
    </subcellularLocation>
    <subcellularLocation>
        <location evidence="1">Nucleus</location>
    </subcellularLocation>
</comment>
<feature type="compositionally biased region" description="Basic and acidic residues" evidence="14">
    <location>
        <begin position="188"/>
        <end position="199"/>
    </location>
</feature>
<dbReference type="InterPro" id="IPR013083">
    <property type="entry name" value="Znf_RING/FYVE/PHD"/>
</dbReference>
<dbReference type="Proteomes" id="UP000243459">
    <property type="component" value="Chromosome 4"/>
</dbReference>
<dbReference type="PROSITE" id="PS00518">
    <property type="entry name" value="ZF_RING_1"/>
    <property type="match status" value="1"/>
</dbReference>
<evidence type="ECO:0000256" key="10">
    <source>
        <dbReference type="ARBA" id="ARBA00023242"/>
    </source>
</evidence>
<dbReference type="PROSITE" id="PS50089">
    <property type="entry name" value="ZF_RING_2"/>
    <property type="match status" value="1"/>
</dbReference>
<feature type="domain" description="PHD-type" evidence="17">
    <location>
        <begin position="281"/>
        <end position="401"/>
    </location>
</feature>
<dbReference type="PANTHER" id="PTHR13763">
    <property type="entry name" value="BREAST CANCER TYPE 1 SUSCEPTIBILITY PROTEIN BRCA1"/>
    <property type="match status" value="1"/>
</dbReference>
<dbReference type="SUPFAM" id="SSF52113">
    <property type="entry name" value="BRCT domain"/>
    <property type="match status" value="1"/>
</dbReference>
<dbReference type="InterPro" id="IPR001357">
    <property type="entry name" value="BRCT_dom"/>
</dbReference>
<evidence type="ECO:0000256" key="3">
    <source>
        <dbReference type="ARBA" id="ARBA00022454"/>
    </source>
</evidence>
<feature type="domain" description="BRCT" evidence="16">
    <location>
        <begin position="466"/>
        <end position="538"/>
    </location>
</feature>
<dbReference type="GO" id="GO:0005634">
    <property type="term" value="C:nucleus"/>
    <property type="evidence" value="ECO:0007669"/>
    <property type="project" value="UniProtKB-SubCell"/>
</dbReference>
<feature type="compositionally biased region" description="Low complexity" evidence="14">
    <location>
        <begin position="417"/>
        <end position="436"/>
    </location>
</feature>
<keyword evidence="9" id="KW-0234">DNA repair</keyword>
<dbReference type="FunFam" id="3.40.50.10190:FF:000006">
    <property type="entry name" value="Breast cancer type 1 susceptibility protein homolog"/>
    <property type="match status" value="1"/>
</dbReference>
<evidence type="ECO:0000256" key="8">
    <source>
        <dbReference type="ARBA" id="ARBA00022833"/>
    </source>
</evidence>
<keyword evidence="3" id="KW-0158">Chromosome</keyword>
<dbReference type="GO" id="GO:0005694">
    <property type="term" value="C:chromosome"/>
    <property type="evidence" value="ECO:0007669"/>
    <property type="project" value="UniProtKB-SubCell"/>
</dbReference>
<dbReference type="Pfam" id="PF13771">
    <property type="entry name" value="zf-HC5HC2H"/>
    <property type="match status" value="1"/>
</dbReference>
<name>A0A5P1EXE2_ASPOF</name>
<evidence type="ECO:0000256" key="2">
    <source>
        <dbReference type="ARBA" id="ARBA00004286"/>
    </source>
</evidence>
<reference evidence="19" key="1">
    <citation type="journal article" date="2017" name="Nat. Commun.">
        <title>The asparagus genome sheds light on the origin and evolution of a young Y chromosome.</title>
        <authorList>
            <person name="Harkess A."/>
            <person name="Zhou J."/>
            <person name="Xu C."/>
            <person name="Bowers J.E."/>
            <person name="Van der Hulst R."/>
            <person name="Ayyampalayam S."/>
            <person name="Mercati F."/>
            <person name="Riccardi P."/>
            <person name="McKain M.R."/>
            <person name="Kakrana A."/>
            <person name="Tang H."/>
            <person name="Ray J."/>
            <person name="Groenendijk J."/>
            <person name="Arikit S."/>
            <person name="Mathioni S.M."/>
            <person name="Nakano M."/>
            <person name="Shan H."/>
            <person name="Telgmann-Rauber A."/>
            <person name="Kanno A."/>
            <person name="Yue Z."/>
            <person name="Chen H."/>
            <person name="Li W."/>
            <person name="Chen Y."/>
            <person name="Xu X."/>
            <person name="Zhang Y."/>
            <person name="Luo S."/>
            <person name="Chen H."/>
            <person name="Gao J."/>
            <person name="Mao Z."/>
            <person name="Pires J.C."/>
            <person name="Luo M."/>
            <person name="Kudrna D."/>
            <person name="Wing R.A."/>
            <person name="Meyers B.C."/>
            <person name="Yi K."/>
            <person name="Kong H."/>
            <person name="Lavrijsen P."/>
            <person name="Sunseri F."/>
            <person name="Falavigna A."/>
            <person name="Ye Y."/>
            <person name="Leebens-Mack J.H."/>
            <person name="Chen G."/>
        </authorList>
    </citation>
    <scope>NUCLEOTIDE SEQUENCE [LARGE SCALE GENOMIC DNA]</scope>
    <source>
        <strain evidence="19">cv. DH0086</strain>
    </source>
</reference>
<evidence type="ECO:0000313" key="18">
    <source>
        <dbReference type="EMBL" id="ONK70788.1"/>
    </source>
</evidence>
<dbReference type="PANTHER" id="PTHR13763:SF9">
    <property type="entry name" value="BRCA1-ASSOCIATED RING DOMAIN PROTEIN 1"/>
    <property type="match status" value="1"/>
</dbReference>
<evidence type="ECO:0000256" key="6">
    <source>
        <dbReference type="ARBA" id="ARBA00022763"/>
    </source>
</evidence>
<feature type="compositionally biased region" description="Basic and acidic residues" evidence="14">
    <location>
        <begin position="210"/>
        <end position="241"/>
    </location>
</feature>
<dbReference type="Pfam" id="PF00097">
    <property type="entry name" value="zf-C3HC4"/>
    <property type="match status" value="1"/>
</dbReference>
<dbReference type="InterPro" id="IPR031099">
    <property type="entry name" value="BRCA1-associated"/>
</dbReference>
<dbReference type="SUPFAM" id="SSF57850">
    <property type="entry name" value="RING/U-box"/>
    <property type="match status" value="1"/>
</dbReference>
<dbReference type="InterPro" id="IPR034732">
    <property type="entry name" value="EPHD"/>
</dbReference>
<evidence type="ECO:0000259" key="15">
    <source>
        <dbReference type="PROSITE" id="PS50089"/>
    </source>
</evidence>
<keyword evidence="19" id="KW-1185">Reference proteome</keyword>
<dbReference type="EMBL" id="CM007384">
    <property type="protein sequence ID" value="ONK70788.1"/>
    <property type="molecule type" value="Genomic_DNA"/>
</dbReference>
<dbReference type="Gene3D" id="3.40.50.10190">
    <property type="entry name" value="BRCT domain"/>
    <property type="match status" value="2"/>
</dbReference>
<dbReference type="SMART" id="SM00292">
    <property type="entry name" value="BRCT"/>
    <property type="match status" value="1"/>
</dbReference>
<gene>
    <name evidence="18" type="ORF">A4U43_C04F1540</name>
</gene>
<dbReference type="Gene3D" id="3.30.40.10">
    <property type="entry name" value="Zinc/RING finger domain, C3HC4 (zinc finger)"/>
    <property type="match status" value="2"/>
</dbReference>
<evidence type="ECO:0000256" key="12">
    <source>
        <dbReference type="ARBA" id="ARBA00031556"/>
    </source>
</evidence>
<evidence type="ECO:0000313" key="19">
    <source>
        <dbReference type="Proteomes" id="UP000243459"/>
    </source>
</evidence>
<dbReference type="GO" id="GO:0008270">
    <property type="term" value="F:zinc ion binding"/>
    <property type="evidence" value="ECO:0007669"/>
    <property type="project" value="UniProtKB-KW"/>
</dbReference>
<evidence type="ECO:0000256" key="4">
    <source>
        <dbReference type="ARBA" id="ARBA00022723"/>
    </source>
</evidence>
<feature type="compositionally biased region" description="Basic and acidic residues" evidence="14">
    <location>
        <begin position="101"/>
        <end position="112"/>
    </location>
</feature>
<evidence type="ECO:0000256" key="9">
    <source>
        <dbReference type="ARBA" id="ARBA00023204"/>
    </source>
</evidence>
<keyword evidence="7 13" id="KW-0863">Zinc-finger</keyword>
<dbReference type="PROSITE" id="PS50172">
    <property type="entry name" value="BRCT"/>
    <property type="match status" value="1"/>
</dbReference>
<dbReference type="InterPro" id="IPR017907">
    <property type="entry name" value="Znf_RING_CS"/>
</dbReference>
<evidence type="ECO:0000256" key="11">
    <source>
        <dbReference type="ARBA" id="ARBA00023306"/>
    </source>
</evidence>
<evidence type="ECO:0000256" key="7">
    <source>
        <dbReference type="ARBA" id="ARBA00022771"/>
    </source>
</evidence>
<keyword evidence="4" id="KW-0479">Metal-binding</keyword>
<dbReference type="InterPro" id="IPR018957">
    <property type="entry name" value="Znf_C3HC4_RING-type"/>
</dbReference>
<dbReference type="InterPro" id="IPR036420">
    <property type="entry name" value="BRCT_dom_sf"/>
</dbReference>
<evidence type="ECO:0000256" key="1">
    <source>
        <dbReference type="ARBA" id="ARBA00004123"/>
    </source>
</evidence>
<keyword evidence="10" id="KW-0539">Nucleus</keyword>
<protein>
    <recommendedName>
        <fullName evidence="12">RING-type E3 ubiquitin transferase BRCA1</fullName>
    </recommendedName>
</protein>
<dbReference type="CDD" id="cd17734">
    <property type="entry name" value="BRCT_Bard1_rpt1"/>
    <property type="match status" value="1"/>
</dbReference>
<evidence type="ECO:0000256" key="14">
    <source>
        <dbReference type="SAM" id="MobiDB-lite"/>
    </source>
</evidence>
<dbReference type="PROSITE" id="PS51805">
    <property type="entry name" value="EPHD"/>
    <property type="match status" value="1"/>
</dbReference>
<dbReference type="SMART" id="SM00184">
    <property type="entry name" value="RING"/>
    <property type="match status" value="1"/>
</dbReference>